<keyword evidence="3" id="KW-1185">Reference proteome</keyword>
<dbReference type="Proteomes" id="UP001162164">
    <property type="component" value="Unassembled WGS sequence"/>
</dbReference>
<protein>
    <recommendedName>
        <fullName evidence="1">BTB domain-containing protein</fullName>
    </recommendedName>
</protein>
<dbReference type="EMBL" id="JAPWTJ010001691">
    <property type="protein sequence ID" value="KAJ8969921.1"/>
    <property type="molecule type" value="Genomic_DNA"/>
</dbReference>
<dbReference type="SMART" id="SM00875">
    <property type="entry name" value="BACK"/>
    <property type="match status" value="1"/>
</dbReference>
<reference evidence="2" key="1">
    <citation type="journal article" date="2023" name="Insect Mol. Biol.">
        <title>Genome sequencing provides insights into the evolution of gene families encoding plant cell wall-degrading enzymes in longhorned beetles.</title>
        <authorList>
            <person name="Shin N.R."/>
            <person name="Okamura Y."/>
            <person name="Kirsch R."/>
            <person name="Pauchet Y."/>
        </authorList>
    </citation>
    <scope>NUCLEOTIDE SEQUENCE</scope>
    <source>
        <strain evidence="2">MMC_N1</strain>
    </source>
</reference>
<feature type="domain" description="BTB" evidence="1">
    <location>
        <begin position="64"/>
        <end position="125"/>
    </location>
</feature>
<accession>A0ABQ9IZV4</accession>
<evidence type="ECO:0000313" key="3">
    <source>
        <dbReference type="Proteomes" id="UP001162164"/>
    </source>
</evidence>
<gene>
    <name evidence="2" type="ORF">NQ317_016186</name>
</gene>
<dbReference type="InterPro" id="IPR011333">
    <property type="entry name" value="SKP1/BTB/POZ_sf"/>
</dbReference>
<dbReference type="SUPFAM" id="SSF54695">
    <property type="entry name" value="POZ domain"/>
    <property type="match status" value="1"/>
</dbReference>
<dbReference type="Pfam" id="PF00651">
    <property type="entry name" value="BTB"/>
    <property type="match status" value="1"/>
</dbReference>
<dbReference type="PANTHER" id="PTHR46306">
    <property type="entry name" value="BTB/POZ DOMAIN-CONTAINING PROTEIN 9"/>
    <property type="match status" value="1"/>
</dbReference>
<dbReference type="SMART" id="SM00225">
    <property type="entry name" value="BTB"/>
    <property type="match status" value="1"/>
</dbReference>
<dbReference type="InterPro" id="IPR000210">
    <property type="entry name" value="BTB/POZ_dom"/>
</dbReference>
<dbReference type="InterPro" id="IPR052407">
    <property type="entry name" value="BTB_POZ_domain_cont_9"/>
</dbReference>
<evidence type="ECO:0000313" key="2">
    <source>
        <dbReference type="EMBL" id="KAJ8969921.1"/>
    </source>
</evidence>
<comment type="caution">
    <text evidence="2">The sequence shown here is derived from an EMBL/GenBank/DDBJ whole genome shotgun (WGS) entry which is preliminary data.</text>
</comment>
<sequence length="344" mass="38317">MTCDRGLVCYGIKNSRISDPKLKNLSGPSKYCVNLQLTMLGGDIEHLSQLSEHLSTLCLSSDYSDIVLVVEDQKLDAHKVILAARSDYFRALLYGGLRESSQAEIVLPDAPLKAFKVLLKYIYTGLAHQYGFQDLETAISDILKQLLALRNVCAILDTAHLYGLENLVKVCHAFLDRHASEILAHESFLQLSQASLVELLQRDSYFAPEVEIFRGVCSWCKANEDKNDLVMKCVRLPLMSVADLLSVVRPAGIVKPDALLDAIAERTNIRLSSLPHRGQLSHCRLKHHMHRIGLVEDTECRLCLEDDEAGGPYFVCLSRSGEDPILDVWQSKTAARGSGRNLTQ</sequence>
<proteinExistence type="predicted"/>
<evidence type="ECO:0000259" key="1">
    <source>
        <dbReference type="PROSITE" id="PS50097"/>
    </source>
</evidence>
<organism evidence="2 3">
    <name type="scientific">Molorchus minor</name>
    <dbReference type="NCBI Taxonomy" id="1323400"/>
    <lineage>
        <taxon>Eukaryota</taxon>
        <taxon>Metazoa</taxon>
        <taxon>Ecdysozoa</taxon>
        <taxon>Arthropoda</taxon>
        <taxon>Hexapoda</taxon>
        <taxon>Insecta</taxon>
        <taxon>Pterygota</taxon>
        <taxon>Neoptera</taxon>
        <taxon>Endopterygota</taxon>
        <taxon>Coleoptera</taxon>
        <taxon>Polyphaga</taxon>
        <taxon>Cucujiformia</taxon>
        <taxon>Chrysomeloidea</taxon>
        <taxon>Cerambycidae</taxon>
        <taxon>Lamiinae</taxon>
        <taxon>Monochamini</taxon>
        <taxon>Molorchus</taxon>
    </lineage>
</organism>
<dbReference type="Gene3D" id="1.25.40.420">
    <property type="match status" value="1"/>
</dbReference>
<name>A0ABQ9IZV4_9CUCU</name>
<dbReference type="InterPro" id="IPR011705">
    <property type="entry name" value="BACK"/>
</dbReference>
<dbReference type="Gene3D" id="3.30.710.10">
    <property type="entry name" value="Potassium Channel Kv1.1, Chain A"/>
    <property type="match status" value="1"/>
</dbReference>
<dbReference type="PANTHER" id="PTHR46306:SF1">
    <property type="entry name" value="BTB_POZ DOMAIN-CONTAINING PROTEIN 9"/>
    <property type="match status" value="1"/>
</dbReference>
<dbReference type="PROSITE" id="PS50097">
    <property type="entry name" value="BTB"/>
    <property type="match status" value="1"/>
</dbReference>